<evidence type="ECO:0000259" key="4">
    <source>
        <dbReference type="Pfam" id="PF00891"/>
    </source>
</evidence>
<reference evidence="6 7" key="1">
    <citation type="submission" date="2022-10" db="EMBL/GenBank/DDBJ databases">
        <title>Draft genome sequence of Streptomyces sp. YSPA8.</title>
        <authorList>
            <person name="Moriuchi R."/>
            <person name="Dohra H."/>
            <person name="Yamamura H."/>
            <person name="Kodani S."/>
        </authorList>
    </citation>
    <scope>NUCLEOTIDE SEQUENCE [LARGE SCALE GENOMIC DNA]</scope>
    <source>
        <strain evidence="6 7">YSPA8</strain>
    </source>
</reference>
<keyword evidence="7" id="KW-1185">Reference proteome</keyword>
<dbReference type="PIRSF" id="PIRSF005739">
    <property type="entry name" value="O-mtase"/>
    <property type="match status" value="1"/>
</dbReference>
<comment type="caution">
    <text evidence="6">The sequence shown here is derived from an EMBL/GenBank/DDBJ whole genome shotgun (WGS) entry which is preliminary data.</text>
</comment>
<keyword evidence="3" id="KW-0949">S-adenosyl-L-methionine</keyword>
<keyword evidence="2" id="KW-0808">Transferase</keyword>
<keyword evidence="1 6" id="KW-0489">Methyltransferase</keyword>
<evidence type="ECO:0000313" key="6">
    <source>
        <dbReference type="EMBL" id="GLF96890.1"/>
    </source>
</evidence>
<organism evidence="6 7">
    <name type="scientific">Streptomyces yaizuensis</name>
    <dbReference type="NCBI Taxonomy" id="2989713"/>
    <lineage>
        <taxon>Bacteria</taxon>
        <taxon>Bacillati</taxon>
        <taxon>Actinomycetota</taxon>
        <taxon>Actinomycetes</taxon>
        <taxon>Kitasatosporales</taxon>
        <taxon>Streptomycetaceae</taxon>
        <taxon>Streptomyces</taxon>
    </lineage>
</organism>
<dbReference type="Gene3D" id="1.10.10.10">
    <property type="entry name" value="Winged helix-like DNA-binding domain superfamily/Winged helix DNA-binding domain"/>
    <property type="match status" value="1"/>
</dbReference>
<dbReference type="InterPro" id="IPR036388">
    <property type="entry name" value="WH-like_DNA-bd_sf"/>
</dbReference>
<evidence type="ECO:0000259" key="5">
    <source>
        <dbReference type="Pfam" id="PF08100"/>
    </source>
</evidence>
<dbReference type="GO" id="GO:0032259">
    <property type="term" value="P:methylation"/>
    <property type="evidence" value="ECO:0007669"/>
    <property type="project" value="UniProtKB-KW"/>
</dbReference>
<dbReference type="PANTHER" id="PTHR43712">
    <property type="entry name" value="PUTATIVE (AFU_ORTHOLOGUE AFUA_4G14580)-RELATED"/>
    <property type="match status" value="1"/>
</dbReference>
<dbReference type="SUPFAM" id="SSF46785">
    <property type="entry name" value="Winged helix' DNA-binding domain"/>
    <property type="match status" value="1"/>
</dbReference>
<feature type="domain" description="O-methyltransferase dimerisation" evidence="5">
    <location>
        <begin position="18"/>
        <end position="88"/>
    </location>
</feature>
<dbReference type="InterPro" id="IPR001077">
    <property type="entry name" value="COMT_C"/>
</dbReference>
<dbReference type="Proteomes" id="UP001291653">
    <property type="component" value="Unassembled WGS sequence"/>
</dbReference>
<gene>
    <name evidence="6" type="ORF">SYYSPA8_21355</name>
</gene>
<dbReference type="InterPro" id="IPR016461">
    <property type="entry name" value="COMT-like"/>
</dbReference>
<dbReference type="GO" id="GO:0008168">
    <property type="term" value="F:methyltransferase activity"/>
    <property type="evidence" value="ECO:0007669"/>
    <property type="project" value="UniProtKB-KW"/>
</dbReference>
<dbReference type="Gene3D" id="1.10.287.1350">
    <property type="match status" value="1"/>
</dbReference>
<protein>
    <submittedName>
        <fullName evidence="6">Methyltransferase</fullName>
    </submittedName>
</protein>
<feature type="domain" description="O-methyltransferase C-terminal" evidence="4">
    <location>
        <begin position="118"/>
        <end position="321"/>
    </location>
</feature>
<dbReference type="PANTHER" id="PTHR43712:SF2">
    <property type="entry name" value="O-METHYLTRANSFERASE CICE"/>
    <property type="match status" value="1"/>
</dbReference>
<dbReference type="Pfam" id="PF00891">
    <property type="entry name" value="Methyltransf_2"/>
    <property type="match status" value="1"/>
</dbReference>
<evidence type="ECO:0000256" key="2">
    <source>
        <dbReference type="ARBA" id="ARBA00022679"/>
    </source>
</evidence>
<sequence>MTTPAVAPADALVARSWGFLADRALQAAAEIGIADHLAAGPVPLGDLAAATGSVPDALERMLRPLVATGFLERDESGAYARTEWSALLESDRPDSLRPWFRLMYRLVYRSLDDPLVTLRTGRPSFESRFGTSFFDHLAHHPEDSAVFNAAMAGLTHRTARAVAAVHDFTDAGLIADIGGGLGTLVAEILTRRPGARGIVLDRPQVTGAAREALDAAGVGERVDVVAGDFFRAVPAADTYLLSWILHDWDDERALAILRQCRTAQRGGERGRLLVVEAVLPERPAPEPVPADRLDLLMLFVAGGRERTEAQYARLFEAAGYRHTGTVALEAPGMHLIEARPV</sequence>
<name>A0ABQ5P326_9ACTN</name>
<dbReference type="EMBL" id="BSBI01000009">
    <property type="protein sequence ID" value="GLF96890.1"/>
    <property type="molecule type" value="Genomic_DNA"/>
</dbReference>
<evidence type="ECO:0000313" key="7">
    <source>
        <dbReference type="Proteomes" id="UP001291653"/>
    </source>
</evidence>
<dbReference type="InterPro" id="IPR029063">
    <property type="entry name" value="SAM-dependent_MTases_sf"/>
</dbReference>
<dbReference type="Gene3D" id="3.40.50.150">
    <property type="entry name" value="Vaccinia Virus protein VP39"/>
    <property type="match status" value="1"/>
</dbReference>
<evidence type="ECO:0000256" key="1">
    <source>
        <dbReference type="ARBA" id="ARBA00022603"/>
    </source>
</evidence>
<dbReference type="InterPro" id="IPR036390">
    <property type="entry name" value="WH_DNA-bd_sf"/>
</dbReference>
<dbReference type="RefSeq" id="WP_323448910.1">
    <property type="nucleotide sequence ID" value="NZ_BSBI01000009.1"/>
</dbReference>
<proteinExistence type="predicted"/>
<dbReference type="Pfam" id="PF08100">
    <property type="entry name" value="Dimerisation"/>
    <property type="match status" value="1"/>
</dbReference>
<accession>A0ABQ5P326</accession>
<evidence type="ECO:0000256" key="3">
    <source>
        <dbReference type="ARBA" id="ARBA00022691"/>
    </source>
</evidence>
<dbReference type="PROSITE" id="PS51683">
    <property type="entry name" value="SAM_OMT_II"/>
    <property type="match status" value="1"/>
</dbReference>
<dbReference type="InterPro" id="IPR012967">
    <property type="entry name" value="COMT_dimerisation"/>
</dbReference>
<dbReference type="SUPFAM" id="SSF53335">
    <property type="entry name" value="S-adenosyl-L-methionine-dependent methyltransferases"/>
    <property type="match status" value="1"/>
</dbReference>